<dbReference type="SUPFAM" id="SSF47781">
    <property type="entry name" value="RuvA domain 2-like"/>
    <property type="match status" value="2"/>
</dbReference>
<keyword evidence="1" id="KW-0812">Transmembrane</keyword>
<sequence length="207" mass="22820">MSLTTLEKVTFTALLIGILLGLGLIVIQVRAHSARNRAVLADIAAIQALTPRTPLEKAQHSAEDDRENHNKLNINHATLQDLEMLPGMGKVMAQRILDFRQEKGEIKDLNELISLKGMTKKKYATLRRFLTAKGGRQGGLGAGKKLNLNFASFEELEKLPGVGKTLARSIIDVRNQRGGFHTLEDLQEVPGLTPAKLQKFVNLIEVP</sequence>
<accession>A0A367ZT41</accession>
<evidence type="ECO:0000313" key="4">
    <source>
        <dbReference type="Proteomes" id="UP000252355"/>
    </source>
</evidence>
<dbReference type="InterPro" id="IPR010994">
    <property type="entry name" value="RuvA_2-like"/>
</dbReference>
<dbReference type="PANTHER" id="PTHR21180">
    <property type="entry name" value="ENDONUCLEASE/EXONUCLEASE/PHOSPHATASE FAMILY DOMAIN-CONTAINING PROTEIN 1"/>
    <property type="match status" value="1"/>
</dbReference>
<dbReference type="InterPro" id="IPR051675">
    <property type="entry name" value="Endo/Exo/Phosphatase_dom_1"/>
</dbReference>
<organism evidence="3 4">
    <name type="scientific">Candidatus Ozemobacter sibiricus</name>
    <dbReference type="NCBI Taxonomy" id="2268124"/>
    <lineage>
        <taxon>Bacteria</taxon>
        <taxon>Candidatus Ozemobacteria</taxon>
        <taxon>Candidatus Ozemobacterales</taxon>
        <taxon>Candidatus Ozemobacteraceae</taxon>
        <taxon>Candidatus Ozemobacter</taxon>
    </lineage>
</organism>
<gene>
    <name evidence="3" type="ORF">OZSIB_3257</name>
</gene>
<dbReference type="Gene3D" id="1.10.150.320">
    <property type="entry name" value="Photosystem II 12 kDa extrinsic protein"/>
    <property type="match status" value="1"/>
</dbReference>
<dbReference type="Gene3D" id="1.10.150.280">
    <property type="entry name" value="AF1531-like domain"/>
    <property type="match status" value="1"/>
</dbReference>
<comment type="caution">
    <text evidence="3">The sequence shown here is derived from an EMBL/GenBank/DDBJ whole genome shotgun (WGS) entry which is preliminary data.</text>
</comment>
<dbReference type="Pfam" id="PF12836">
    <property type="entry name" value="HHH_3"/>
    <property type="match status" value="2"/>
</dbReference>
<dbReference type="Proteomes" id="UP000252355">
    <property type="component" value="Unassembled WGS sequence"/>
</dbReference>
<protein>
    <recommendedName>
        <fullName evidence="2">Helix-hairpin-helix DNA-binding motif class 1 domain-containing protein</fullName>
    </recommendedName>
</protein>
<dbReference type="GO" id="GO:0003677">
    <property type="term" value="F:DNA binding"/>
    <property type="evidence" value="ECO:0007669"/>
    <property type="project" value="InterPro"/>
</dbReference>
<evidence type="ECO:0000313" key="3">
    <source>
        <dbReference type="EMBL" id="RCK80511.1"/>
    </source>
</evidence>
<feature type="domain" description="Helix-hairpin-helix DNA-binding motif class 1" evidence="2">
    <location>
        <begin position="184"/>
        <end position="203"/>
    </location>
</feature>
<keyword evidence="1" id="KW-0472">Membrane</keyword>
<feature type="domain" description="Helix-hairpin-helix DNA-binding motif class 1" evidence="2">
    <location>
        <begin position="154"/>
        <end position="173"/>
    </location>
</feature>
<evidence type="ECO:0000259" key="2">
    <source>
        <dbReference type="SMART" id="SM00278"/>
    </source>
</evidence>
<dbReference type="InterPro" id="IPR003583">
    <property type="entry name" value="Hlx-hairpin-Hlx_DNA-bd_motif"/>
</dbReference>
<feature type="domain" description="Helix-hairpin-helix DNA-binding motif class 1" evidence="2">
    <location>
        <begin position="80"/>
        <end position="99"/>
    </location>
</feature>
<keyword evidence="1" id="KW-1133">Transmembrane helix</keyword>
<dbReference type="AlphaFoldDB" id="A0A367ZT41"/>
<name>A0A367ZT41_9BACT</name>
<evidence type="ECO:0000256" key="1">
    <source>
        <dbReference type="SAM" id="Phobius"/>
    </source>
</evidence>
<feature type="transmembrane region" description="Helical" evidence="1">
    <location>
        <begin position="6"/>
        <end position="27"/>
    </location>
</feature>
<feature type="domain" description="Helix-hairpin-helix DNA-binding motif class 1" evidence="2">
    <location>
        <begin position="110"/>
        <end position="129"/>
    </location>
</feature>
<dbReference type="SMART" id="SM00278">
    <property type="entry name" value="HhH1"/>
    <property type="match status" value="4"/>
</dbReference>
<dbReference type="GO" id="GO:0006281">
    <property type="term" value="P:DNA repair"/>
    <property type="evidence" value="ECO:0007669"/>
    <property type="project" value="InterPro"/>
</dbReference>
<dbReference type="GO" id="GO:0015628">
    <property type="term" value="P:protein secretion by the type II secretion system"/>
    <property type="evidence" value="ECO:0007669"/>
    <property type="project" value="TreeGrafter"/>
</dbReference>
<dbReference type="EMBL" id="QOQW01000006">
    <property type="protein sequence ID" value="RCK80511.1"/>
    <property type="molecule type" value="Genomic_DNA"/>
</dbReference>
<dbReference type="GO" id="GO:0015627">
    <property type="term" value="C:type II protein secretion system complex"/>
    <property type="evidence" value="ECO:0007669"/>
    <property type="project" value="TreeGrafter"/>
</dbReference>
<dbReference type="PANTHER" id="PTHR21180:SF32">
    <property type="entry name" value="ENDONUCLEASE_EXONUCLEASE_PHOSPHATASE FAMILY DOMAIN-CONTAINING PROTEIN 1"/>
    <property type="match status" value="1"/>
</dbReference>
<proteinExistence type="predicted"/>
<reference evidence="3 4" key="1">
    <citation type="submission" date="2018-05" db="EMBL/GenBank/DDBJ databases">
        <title>A metagenomic window into the 2 km-deep terrestrial subsurface aquifer revealed taxonomically and functionally diverse microbial community comprising novel uncultured bacterial lineages.</title>
        <authorList>
            <person name="Kadnikov V.V."/>
            <person name="Mardanov A.V."/>
            <person name="Beletsky A.V."/>
            <person name="Banks D."/>
            <person name="Pimenov N.V."/>
            <person name="Frank Y.A."/>
            <person name="Karnachuk O.V."/>
            <person name="Ravin N.V."/>
        </authorList>
    </citation>
    <scope>NUCLEOTIDE SEQUENCE [LARGE SCALE GENOMIC DNA]</scope>
    <source>
        <strain evidence="3">BY5</strain>
    </source>
</reference>